<feature type="binding site" evidence="1">
    <location>
        <position position="284"/>
    </location>
    <ligand>
        <name>Zn(2+)</name>
        <dbReference type="ChEBI" id="CHEBI:29105"/>
    </ligand>
</feature>
<keyword evidence="1" id="KW-0862">Zinc</keyword>
<evidence type="ECO:0000313" key="2">
    <source>
        <dbReference type="EMBL" id="PFJ36911.1"/>
    </source>
</evidence>
<dbReference type="AlphaFoldDB" id="A0A9X6ZRR6"/>
<gene>
    <name evidence="2" type="ORF">COJ15_21520</name>
</gene>
<accession>A0A9X6ZRR6</accession>
<dbReference type="Gene3D" id="1.50.10.20">
    <property type="match status" value="1"/>
</dbReference>
<proteinExistence type="predicted"/>
<sequence>MNKNIFIFKVIDNELSKILHKYFEKVQIDTLTGNITFYKAVTMNMVIAESYGFIESKSIADELIYNNMKIIRKGLMENTLIDEMALFGGLTEVALSVYTVNKHTGNYEKFLEKINILLTSKLLSKMDNLNKKIQSLEEVDYDVISGLSGVTSYLLLLGRYEEITKRALELLVHICSYKNINGNVIPNWHIQQKNLDIENRTNYPNGYINLGLAHGIAGPLVILSKAYKNGIIVKGQKEAILNIINLYNKYSIRSEGYTYWPMILSFEEYLSVVKEKTNVRDGWCYGGIGIARAIFIASNALMDNKMQEWAYKIIEERAKMGIEEYNLISPTLCHGYAGVLSILANTIREKEESLLIKQRINHIRKKIISMFDETSKYGFIDVELRMDNGKYILDKQDTYLFISGASGIILALLSLYHEITSLDTHLLI</sequence>
<evidence type="ECO:0000313" key="3">
    <source>
        <dbReference type="Proteomes" id="UP000224003"/>
    </source>
</evidence>
<dbReference type="GO" id="GO:0031179">
    <property type="term" value="P:peptide modification"/>
    <property type="evidence" value="ECO:0007669"/>
    <property type="project" value="InterPro"/>
</dbReference>
<dbReference type="InterPro" id="IPR007822">
    <property type="entry name" value="LANC-like"/>
</dbReference>
<protein>
    <submittedName>
        <fullName evidence="2">Uncharacterized protein</fullName>
    </submittedName>
</protein>
<name>A0A9X6ZRR6_BACTU</name>
<dbReference type="SUPFAM" id="SSF158745">
    <property type="entry name" value="LanC-like"/>
    <property type="match status" value="1"/>
</dbReference>
<comment type="caution">
    <text evidence="2">The sequence shown here is derived from an EMBL/GenBank/DDBJ whole genome shotgun (WGS) entry which is preliminary data.</text>
</comment>
<dbReference type="PRINTS" id="PR01955">
    <property type="entry name" value="LANCFRANKIA"/>
</dbReference>
<feature type="binding site" evidence="1">
    <location>
        <position position="334"/>
    </location>
    <ligand>
        <name>Zn(2+)</name>
        <dbReference type="ChEBI" id="CHEBI:29105"/>
    </ligand>
</feature>
<keyword evidence="1" id="KW-0479">Metal-binding</keyword>
<evidence type="ECO:0000256" key="1">
    <source>
        <dbReference type="PIRSR" id="PIRSR607822-1"/>
    </source>
</evidence>
<dbReference type="CDD" id="cd04793">
    <property type="entry name" value="LanC"/>
    <property type="match status" value="1"/>
</dbReference>
<dbReference type="Proteomes" id="UP000224003">
    <property type="component" value="Unassembled WGS sequence"/>
</dbReference>
<dbReference type="GO" id="GO:0046872">
    <property type="term" value="F:metal ion binding"/>
    <property type="evidence" value="ECO:0007669"/>
    <property type="project" value="UniProtKB-KW"/>
</dbReference>
<dbReference type="InterPro" id="IPR033889">
    <property type="entry name" value="LanC"/>
</dbReference>
<dbReference type="PRINTS" id="PR01950">
    <property type="entry name" value="LANCSUPER"/>
</dbReference>
<organism evidence="2 3">
    <name type="scientific">Bacillus thuringiensis</name>
    <dbReference type="NCBI Taxonomy" id="1428"/>
    <lineage>
        <taxon>Bacteria</taxon>
        <taxon>Bacillati</taxon>
        <taxon>Bacillota</taxon>
        <taxon>Bacilli</taxon>
        <taxon>Bacillales</taxon>
        <taxon>Bacillaceae</taxon>
        <taxon>Bacillus</taxon>
        <taxon>Bacillus cereus group</taxon>
    </lineage>
</organism>
<dbReference type="Pfam" id="PF05147">
    <property type="entry name" value="LANC_like"/>
    <property type="match status" value="1"/>
</dbReference>
<feature type="binding site" evidence="1">
    <location>
        <position position="333"/>
    </location>
    <ligand>
        <name>Zn(2+)</name>
        <dbReference type="ChEBI" id="CHEBI:29105"/>
    </ligand>
</feature>
<reference evidence="2 3" key="1">
    <citation type="submission" date="2017-09" db="EMBL/GenBank/DDBJ databases">
        <title>Large-scale bioinformatics analysis of Bacillus genomes uncovers conserved roles of natural products in bacterial physiology.</title>
        <authorList>
            <consortium name="Agbiome Team Llc"/>
            <person name="Bleich R.M."/>
            <person name="Grubbs K.J."/>
            <person name="Santa Maria K.C."/>
            <person name="Allen S.E."/>
            <person name="Farag S."/>
            <person name="Shank E.A."/>
            <person name="Bowers A."/>
        </authorList>
    </citation>
    <scope>NUCLEOTIDE SEQUENCE [LARGE SCALE GENOMIC DNA]</scope>
    <source>
        <strain evidence="2 3">AFS085496</strain>
    </source>
</reference>
<dbReference type="SMART" id="SM01260">
    <property type="entry name" value="LANC_like"/>
    <property type="match status" value="1"/>
</dbReference>
<dbReference type="RefSeq" id="WP_098516378.1">
    <property type="nucleotide sequence ID" value="NZ_NUVX01000036.1"/>
</dbReference>
<dbReference type="EMBL" id="NUVX01000036">
    <property type="protein sequence ID" value="PFJ36911.1"/>
    <property type="molecule type" value="Genomic_DNA"/>
</dbReference>